<dbReference type="EMBL" id="AP026560">
    <property type="protein sequence ID" value="BDP42797.1"/>
    <property type="molecule type" value="Genomic_DNA"/>
</dbReference>
<organism evidence="2 3">
    <name type="scientific">Deinococcus aetherius</name>
    <dbReference type="NCBI Taxonomy" id="200252"/>
    <lineage>
        <taxon>Bacteria</taxon>
        <taxon>Thermotogati</taxon>
        <taxon>Deinococcota</taxon>
        <taxon>Deinococci</taxon>
        <taxon>Deinococcales</taxon>
        <taxon>Deinococcaceae</taxon>
        <taxon>Deinococcus</taxon>
    </lineage>
</organism>
<feature type="compositionally biased region" description="Acidic residues" evidence="1">
    <location>
        <begin position="14"/>
        <end position="25"/>
    </location>
</feature>
<evidence type="ECO:0000313" key="3">
    <source>
        <dbReference type="Proteomes" id="UP001064971"/>
    </source>
</evidence>
<evidence type="ECO:0000256" key="1">
    <source>
        <dbReference type="SAM" id="MobiDB-lite"/>
    </source>
</evidence>
<feature type="region of interest" description="Disordered" evidence="1">
    <location>
        <begin position="1"/>
        <end position="75"/>
    </location>
</feature>
<gene>
    <name evidence="2" type="ORF">DAETH_27660</name>
</gene>
<name>A0ABN6RHG5_9DEIO</name>
<dbReference type="Proteomes" id="UP001064971">
    <property type="component" value="Chromosome"/>
</dbReference>
<protein>
    <submittedName>
        <fullName evidence="2">Uncharacterized protein</fullName>
    </submittedName>
</protein>
<reference evidence="2" key="1">
    <citation type="submission" date="2022-07" db="EMBL/GenBank/DDBJ databases">
        <title>Complete Genome Sequence of the Radioresistant Bacterium Deinococcus aetherius ST0316, Isolated from the Air Dust collected in Lower Stratosphere above Japan.</title>
        <authorList>
            <person name="Satoh K."/>
            <person name="Hagiwara K."/>
            <person name="Katsumata K."/>
            <person name="Kubo A."/>
            <person name="Yokobori S."/>
            <person name="Yamagishi A."/>
            <person name="Oono Y."/>
            <person name="Narumi I."/>
        </authorList>
    </citation>
    <scope>NUCLEOTIDE SEQUENCE</scope>
    <source>
        <strain evidence="2">ST0316</strain>
    </source>
</reference>
<sequence length="75" mass="7700">MSGMTDYKNRELNDPSDIDLQDTVEEGMQGASGDMNANGLEGGVDSEQKLGELEQNLQGLTGAGGGGLPGPSDTE</sequence>
<evidence type="ECO:0000313" key="2">
    <source>
        <dbReference type="EMBL" id="BDP42797.1"/>
    </source>
</evidence>
<accession>A0ABN6RHG5</accession>
<keyword evidence="3" id="KW-1185">Reference proteome</keyword>
<proteinExistence type="predicted"/>